<accession>A0A919EGC0</accession>
<name>A0A919EGC0_9ACTN</name>
<evidence type="ECO:0000313" key="2">
    <source>
        <dbReference type="Proteomes" id="UP000638313"/>
    </source>
</evidence>
<reference evidence="1" key="1">
    <citation type="journal article" date="2014" name="Int. J. Syst. Evol. Microbiol.">
        <title>Complete genome sequence of Corynebacterium casei LMG S-19264T (=DSM 44701T), isolated from a smear-ripened cheese.</title>
        <authorList>
            <consortium name="US DOE Joint Genome Institute (JGI-PGF)"/>
            <person name="Walter F."/>
            <person name="Albersmeier A."/>
            <person name="Kalinowski J."/>
            <person name="Ruckert C."/>
        </authorList>
    </citation>
    <scope>NUCLEOTIDE SEQUENCE</scope>
    <source>
        <strain evidence="1">JCM 4059</strain>
    </source>
</reference>
<organism evidence="1 2">
    <name type="scientific">Streptomyces mashuensis</name>
    <dbReference type="NCBI Taxonomy" id="33904"/>
    <lineage>
        <taxon>Bacteria</taxon>
        <taxon>Bacillati</taxon>
        <taxon>Actinomycetota</taxon>
        <taxon>Actinomycetes</taxon>
        <taxon>Kitasatosporales</taxon>
        <taxon>Streptomycetaceae</taxon>
        <taxon>Streptomyces</taxon>
    </lineage>
</organism>
<sequence length="105" mass="11091">MAGQFEQEALPVDQQGATACVRQTGAHQQQEPGRVLEVGTSGVQAHRRPRCRPVAARKYARPPLGHPADEGETTTVLGAVVDQFASGRAGGAATGDHFDQQFVVT</sequence>
<dbReference type="EMBL" id="BNBD01000020">
    <property type="protein sequence ID" value="GHF70650.1"/>
    <property type="molecule type" value="Genomic_DNA"/>
</dbReference>
<keyword evidence="2" id="KW-1185">Reference proteome</keyword>
<comment type="caution">
    <text evidence="1">The sequence shown here is derived from an EMBL/GenBank/DDBJ whole genome shotgun (WGS) entry which is preliminary data.</text>
</comment>
<proteinExistence type="predicted"/>
<reference evidence="1" key="2">
    <citation type="submission" date="2020-09" db="EMBL/GenBank/DDBJ databases">
        <authorList>
            <person name="Sun Q."/>
            <person name="Ohkuma M."/>
        </authorList>
    </citation>
    <scope>NUCLEOTIDE SEQUENCE</scope>
    <source>
        <strain evidence="1">JCM 4059</strain>
    </source>
</reference>
<dbReference type="AlphaFoldDB" id="A0A919EGC0"/>
<dbReference type="Proteomes" id="UP000638313">
    <property type="component" value="Unassembled WGS sequence"/>
</dbReference>
<gene>
    <name evidence="1" type="ORF">GCM10010218_59900</name>
</gene>
<evidence type="ECO:0000313" key="1">
    <source>
        <dbReference type="EMBL" id="GHF70650.1"/>
    </source>
</evidence>
<protein>
    <submittedName>
        <fullName evidence="1">Uncharacterized protein</fullName>
    </submittedName>
</protein>